<accession>S8C5F5</accession>
<feature type="binding site" evidence="3">
    <location>
        <position position="85"/>
    </location>
    <ligand>
        <name>substrate</name>
    </ligand>
</feature>
<dbReference type="Proteomes" id="UP000015453">
    <property type="component" value="Unassembled WGS sequence"/>
</dbReference>
<evidence type="ECO:0000256" key="2">
    <source>
        <dbReference type="PIRSR" id="PIRSR613078-1"/>
    </source>
</evidence>
<dbReference type="CDD" id="cd07067">
    <property type="entry name" value="HP_PGM_like"/>
    <property type="match status" value="1"/>
</dbReference>
<dbReference type="InterPro" id="IPR050275">
    <property type="entry name" value="PGM_Phosphatase"/>
</dbReference>
<feature type="active site" description="Tele-phosphohistidine intermediate" evidence="2">
    <location>
        <position position="35"/>
    </location>
</feature>
<evidence type="ECO:0000256" key="1">
    <source>
        <dbReference type="ARBA" id="ARBA00038362"/>
    </source>
</evidence>
<sequence>NESRSIAGAIEFERASTSMSGNLLSSPKKITLLRHGLSSWNKESRIQGSSNMSVLTEAGVAQAQRCRMALSDTHFDLCFSSPISRAKSTAEILWEGREEPLIFLDSLKEAHLYFLEGMKNVTAKNMYPEEYTRWREDPSNFCVNGVYPIRELWRTAREAWLEILFSPGENLLVVTHKSILRALICTALGLGPERFRSMDINNGGLSVFSFDETGEAMLQSLNMTAHMHSDHIYHY</sequence>
<comment type="caution">
    <text evidence="4">The sequence shown here is derived from an EMBL/GenBank/DDBJ whole genome shotgun (WGS) entry which is preliminary data.</text>
</comment>
<dbReference type="InterPro" id="IPR029033">
    <property type="entry name" value="His_PPase_superfam"/>
</dbReference>
<dbReference type="EMBL" id="AUSU01008168">
    <property type="protein sequence ID" value="EPS59676.1"/>
    <property type="molecule type" value="Genomic_DNA"/>
</dbReference>
<evidence type="ECO:0000313" key="5">
    <source>
        <dbReference type="Proteomes" id="UP000015453"/>
    </source>
</evidence>
<organism evidence="4 5">
    <name type="scientific">Genlisea aurea</name>
    <dbReference type="NCBI Taxonomy" id="192259"/>
    <lineage>
        <taxon>Eukaryota</taxon>
        <taxon>Viridiplantae</taxon>
        <taxon>Streptophyta</taxon>
        <taxon>Embryophyta</taxon>
        <taxon>Tracheophyta</taxon>
        <taxon>Spermatophyta</taxon>
        <taxon>Magnoliopsida</taxon>
        <taxon>eudicotyledons</taxon>
        <taxon>Gunneridae</taxon>
        <taxon>Pentapetalae</taxon>
        <taxon>asterids</taxon>
        <taxon>lamiids</taxon>
        <taxon>Lamiales</taxon>
        <taxon>Lentibulariaceae</taxon>
        <taxon>Genlisea</taxon>
    </lineage>
</organism>
<dbReference type="AlphaFoldDB" id="S8C5F5"/>
<dbReference type="Pfam" id="PF00300">
    <property type="entry name" value="His_Phos_1"/>
    <property type="match status" value="1"/>
</dbReference>
<dbReference type="InterPro" id="IPR013078">
    <property type="entry name" value="His_Pase_superF_clade-1"/>
</dbReference>
<feature type="non-terminal residue" evidence="4">
    <location>
        <position position="1"/>
    </location>
</feature>
<dbReference type="Gene3D" id="3.40.50.1240">
    <property type="entry name" value="Phosphoglycerate mutase-like"/>
    <property type="match status" value="1"/>
</dbReference>
<protein>
    <recommendedName>
        <fullName evidence="6">2-carboxy-D-arabinitol-1-phosphatase</fullName>
    </recommendedName>
</protein>
<gene>
    <name evidence="4" type="ORF">M569_15125</name>
</gene>
<feature type="binding site" evidence="3">
    <location>
        <begin position="34"/>
        <end position="41"/>
    </location>
    <ligand>
        <name>substrate</name>
    </ligand>
</feature>
<dbReference type="PANTHER" id="PTHR48100">
    <property type="entry name" value="BROAD-SPECIFICITY PHOSPHATASE YOR283W-RELATED"/>
    <property type="match status" value="1"/>
</dbReference>
<keyword evidence="5" id="KW-1185">Reference proteome</keyword>
<feature type="active site" description="Proton donor/acceptor" evidence="2">
    <location>
        <position position="109"/>
    </location>
</feature>
<dbReference type="GO" id="GO:0016791">
    <property type="term" value="F:phosphatase activity"/>
    <property type="evidence" value="ECO:0007669"/>
    <property type="project" value="TreeGrafter"/>
</dbReference>
<evidence type="ECO:0000313" key="4">
    <source>
        <dbReference type="EMBL" id="EPS59676.1"/>
    </source>
</evidence>
<evidence type="ECO:0008006" key="6">
    <source>
        <dbReference type="Google" id="ProtNLM"/>
    </source>
</evidence>
<dbReference type="SMART" id="SM00855">
    <property type="entry name" value="PGAM"/>
    <property type="match status" value="1"/>
</dbReference>
<reference evidence="4 5" key="1">
    <citation type="journal article" date="2013" name="BMC Genomics">
        <title>The miniature genome of a carnivorous plant Genlisea aurea contains a low number of genes and short non-coding sequences.</title>
        <authorList>
            <person name="Leushkin E.V."/>
            <person name="Sutormin R.A."/>
            <person name="Nabieva E.R."/>
            <person name="Penin A.A."/>
            <person name="Kondrashov A.S."/>
            <person name="Logacheva M.D."/>
        </authorList>
    </citation>
    <scope>NUCLEOTIDE SEQUENCE [LARGE SCALE GENOMIC DNA]</scope>
</reference>
<dbReference type="PANTHER" id="PTHR48100:SF27">
    <property type="entry name" value="OS01G0237100 PROTEIN"/>
    <property type="match status" value="1"/>
</dbReference>
<name>S8C5F5_9LAMI</name>
<dbReference type="SUPFAM" id="SSF53254">
    <property type="entry name" value="Phosphoglycerate mutase-like"/>
    <property type="match status" value="1"/>
</dbReference>
<proteinExistence type="inferred from homology"/>
<dbReference type="OrthoDB" id="354304at2759"/>
<comment type="similarity">
    <text evidence="1">Belongs to the phosphoglycerate mutase family.</text>
</comment>
<evidence type="ECO:0000256" key="3">
    <source>
        <dbReference type="PIRSR" id="PIRSR613078-2"/>
    </source>
</evidence>